<dbReference type="RefSeq" id="WP_053595486.1">
    <property type="nucleotide sequence ID" value="NZ_CP067341.1"/>
</dbReference>
<organism evidence="2 3">
    <name type="scientific">Lysinibacillus agricola</name>
    <dbReference type="NCBI Taxonomy" id="2590012"/>
    <lineage>
        <taxon>Bacteria</taxon>
        <taxon>Bacillati</taxon>
        <taxon>Bacillota</taxon>
        <taxon>Bacilli</taxon>
        <taxon>Bacillales</taxon>
        <taxon>Bacillaceae</taxon>
        <taxon>Lysinibacillus</taxon>
    </lineage>
</organism>
<feature type="transmembrane region" description="Helical" evidence="1">
    <location>
        <begin position="167"/>
        <end position="188"/>
    </location>
</feature>
<keyword evidence="1" id="KW-1133">Transmembrane helix</keyword>
<reference evidence="2 3" key="1">
    <citation type="submission" date="2020-01" db="EMBL/GenBank/DDBJ databases">
        <authorList>
            <person name="Liu G."/>
            <person name="Liu B."/>
        </authorList>
    </citation>
    <scope>NUCLEOTIDE SEQUENCE [LARGE SCALE GENOMIC DNA]</scope>
    <source>
        <strain evidence="2 3">FJAT-51161</strain>
    </source>
</reference>
<evidence type="ECO:0008006" key="4">
    <source>
        <dbReference type="Google" id="ProtNLM"/>
    </source>
</evidence>
<sequence length="264" mass="31057">MSQYSIGREIAYKLKFRNVLIWLFIMCLPIIYYLAVRDSYEFKDSLQVFSFMVKNMPIFFTILATLIYLPLFSAELKNRFLVYTRLRMPIKKLLFIKFSANFLLSFSVFFIYIFSLFSLCFYIFPSLGLAHLQPEAYNLNEITVQEDAYTRFTFTQLLEYGSLTYGLIYSFWVGINAAIYASIGFLLLLIVPNKFVAMSIPTLIFFVGSYLLDRPFQLLDAVFPYNYIQQPIWTAVTPFIGLCCLCLCLFLYIRKKFDYLDDLI</sequence>
<gene>
    <name evidence="2" type="ORF">FJQ98_25180</name>
</gene>
<protein>
    <recommendedName>
        <fullName evidence="4">ABC transporter permease</fullName>
    </recommendedName>
</protein>
<feature type="transmembrane region" description="Helical" evidence="1">
    <location>
        <begin position="20"/>
        <end position="36"/>
    </location>
</feature>
<evidence type="ECO:0000313" key="2">
    <source>
        <dbReference type="EMBL" id="QQP12343.1"/>
    </source>
</evidence>
<name>A0ABX7AQV4_9BACI</name>
<feature type="transmembrane region" description="Helical" evidence="1">
    <location>
        <begin position="195"/>
        <end position="212"/>
    </location>
</feature>
<keyword evidence="3" id="KW-1185">Reference proteome</keyword>
<proteinExistence type="predicted"/>
<evidence type="ECO:0000313" key="3">
    <source>
        <dbReference type="Proteomes" id="UP000596049"/>
    </source>
</evidence>
<evidence type="ECO:0000256" key="1">
    <source>
        <dbReference type="SAM" id="Phobius"/>
    </source>
</evidence>
<dbReference type="Proteomes" id="UP000596049">
    <property type="component" value="Chromosome"/>
</dbReference>
<feature type="transmembrane region" description="Helical" evidence="1">
    <location>
        <begin position="56"/>
        <end position="74"/>
    </location>
</feature>
<dbReference type="EMBL" id="CP067341">
    <property type="protein sequence ID" value="QQP12343.1"/>
    <property type="molecule type" value="Genomic_DNA"/>
</dbReference>
<feature type="transmembrane region" description="Helical" evidence="1">
    <location>
        <begin position="94"/>
        <end position="124"/>
    </location>
</feature>
<keyword evidence="1" id="KW-0472">Membrane</keyword>
<feature type="transmembrane region" description="Helical" evidence="1">
    <location>
        <begin position="232"/>
        <end position="253"/>
    </location>
</feature>
<accession>A0ABX7AQV4</accession>
<keyword evidence="1" id="KW-0812">Transmembrane</keyword>